<dbReference type="Proteomes" id="UP001152531">
    <property type="component" value="Unassembled WGS sequence"/>
</dbReference>
<reference evidence="1" key="1">
    <citation type="submission" date="2022-06" db="EMBL/GenBank/DDBJ databases">
        <authorList>
            <person name="Legras J.-L."/>
            <person name="Devillers H."/>
            <person name="Grondin C."/>
        </authorList>
    </citation>
    <scope>NUCLEOTIDE SEQUENCE</scope>
    <source>
        <strain evidence="1">CLIB 1444</strain>
    </source>
</reference>
<gene>
    <name evidence="1" type="ORF">CLIB1444_15S01574</name>
</gene>
<name>A0ACA9YEW2_9ASCO</name>
<evidence type="ECO:0000313" key="1">
    <source>
        <dbReference type="EMBL" id="CAH6723451.1"/>
    </source>
</evidence>
<accession>A0ACA9YEW2</accession>
<dbReference type="EMBL" id="CALSDN010000015">
    <property type="protein sequence ID" value="CAH6723451.1"/>
    <property type="molecule type" value="Genomic_DNA"/>
</dbReference>
<keyword evidence="2" id="KW-1185">Reference proteome</keyword>
<comment type="caution">
    <text evidence="1">The sequence shown here is derived from an EMBL/GenBank/DDBJ whole genome shotgun (WGS) entry which is preliminary data.</text>
</comment>
<proteinExistence type="predicted"/>
<organism evidence="1 2">
    <name type="scientific">[Candida] jaroonii</name>
    <dbReference type="NCBI Taxonomy" id="467808"/>
    <lineage>
        <taxon>Eukaryota</taxon>
        <taxon>Fungi</taxon>
        <taxon>Dikarya</taxon>
        <taxon>Ascomycota</taxon>
        <taxon>Saccharomycotina</taxon>
        <taxon>Pichiomycetes</taxon>
        <taxon>Debaryomycetaceae</taxon>
        <taxon>Yamadazyma</taxon>
    </lineage>
</organism>
<protein>
    <submittedName>
        <fullName evidence="1">Uncharacterized protein</fullName>
    </submittedName>
</protein>
<evidence type="ECO:0000313" key="2">
    <source>
        <dbReference type="Proteomes" id="UP001152531"/>
    </source>
</evidence>
<sequence>METVDDDVTFQYANECDLEIHCSPFGLSGLYIKIKGTNLMGIGSTMGLITGSTKGLIHYNDSQDLMDQKYKLYCIVEDDGMLRIDFTKISPLNQTSDEITPEVRQQQQQDRKEEQAKLVRNNSNSNMNSTIMDSNFSHSQNDLNKNVEEIIGKSPNSINTNDNSSYSSSLKSPNQGQENDTVEEDELPSLIFRGKCPDGRPDNIEPFIGIFSFERED</sequence>